<keyword evidence="11" id="KW-1185">Reference proteome</keyword>
<comment type="cofactor">
    <cofactor evidence="1">
        <name>heme b</name>
        <dbReference type="ChEBI" id="CHEBI:60344"/>
    </cofactor>
</comment>
<feature type="binding site" evidence="8">
    <location>
        <position position="51"/>
    </location>
    <ligand>
        <name>Fe cation</name>
        <dbReference type="ChEBI" id="CHEBI:24875"/>
        <label>1</label>
    </ligand>
</feature>
<dbReference type="AlphaFoldDB" id="A0A1H8QB25"/>
<evidence type="ECO:0000313" key="10">
    <source>
        <dbReference type="EMBL" id="SEO51201.1"/>
    </source>
</evidence>
<dbReference type="InterPro" id="IPR009040">
    <property type="entry name" value="Ferritin-like_diiron"/>
</dbReference>
<feature type="binding site" evidence="8">
    <location>
        <position position="51"/>
    </location>
    <ligand>
        <name>Fe cation</name>
        <dbReference type="ChEBI" id="CHEBI:24875"/>
        <label>2</label>
    </ligand>
</feature>
<dbReference type="Gene3D" id="1.20.1260.10">
    <property type="match status" value="1"/>
</dbReference>
<gene>
    <name evidence="10" type="ORF">SAMN04490248_10680</name>
</gene>
<feature type="binding site" evidence="8">
    <location>
        <position position="127"/>
    </location>
    <ligand>
        <name>Fe cation</name>
        <dbReference type="ChEBI" id="CHEBI:24875"/>
        <label>1</label>
    </ligand>
</feature>
<proteinExistence type="inferred from homology"/>
<dbReference type="GO" id="GO:0020037">
    <property type="term" value="F:heme binding"/>
    <property type="evidence" value="ECO:0007669"/>
    <property type="project" value="TreeGrafter"/>
</dbReference>
<evidence type="ECO:0000256" key="6">
    <source>
        <dbReference type="ARBA" id="ARBA00023004"/>
    </source>
</evidence>
<dbReference type="GO" id="GO:0006826">
    <property type="term" value="P:iron ion transport"/>
    <property type="evidence" value="ECO:0007669"/>
    <property type="project" value="InterPro"/>
</dbReference>
<keyword evidence="3 7" id="KW-0409">Iron storage</keyword>
<dbReference type="PROSITE" id="PS50905">
    <property type="entry name" value="FERRITIN_LIKE"/>
    <property type="match status" value="1"/>
</dbReference>
<dbReference type="SUPFAM" id="SSF47240">
    <property type="entry name" value="Ferritin-like"/>
    <property type="match status" value="1"/>
</dbReference>
<reference evidence="10 11" key="1">
    <citation type="submission" date="2016-10" db="EMBL/GenBank/DDBJ databases">
        <authorList>
            <person name="de Groot N.N."/>
        </authorList>
    </citation>
    <scope>NUCLEOTIDE SEQUENCE [LARGE SCALE GENOMIC DNA]</scope>
    <source>
        <strain evidence="10 11">DSM 27842</strain>
    </source>
</reference>
<evidence type="ECO:0000256" key="5">
    <source>
        <dbReference type="ARBA" id="ARBA00022723"/>
    </source>
</evidence>
<comment type="function">
    <text evidence="7">Iron-storage protein, whose ferroxidase center binds Fe(2+), oxidizes it using dioxygen to Fe(3+), and participates in the subsequent Fe(3+) oxide mineral core formation within the central cavity of the BFR protein shell.</text>
</comment>
<keyword evidence="5 7" id="KW-0479">Metal-binding</keyword>
<dbReference type="PANTHER" id="PTHR30295">
    <property type="entry name" value="BACTERIOFERRITIN"/>
    <property type="match status" value="1"/>
</dbReference>
<organism evidence="10 11">
    <name type="scientific">Salinihabitans flavidus</name>
    <dbReference type="NCBI Taxonomy" id="569882"/>
    <lineage>
        <taxon>Bacteria</taxon>
        <taxon>Pseudomonadati</taxon>
        <taxon>Pseudomonadota</taxon>
        <taxon>Alphaproteobacteria</taxon>
        <taxon>Rhodobacterales</taxon>
        <taxon>Roseobacteraceae</taxon>
        <taxon>Salinihabitans</taxon>
    </lineage>
</organism>
<dbReference type="GO" id="GO:0008199">
    <property type="term" value="F:ferric iron binding"/>
    <property type="evidence" value="ECO:0007669"/>
    <property type="project" value="InterPro"/>
</dbReference>
<dbReference type="GO" id="GO:0006879">
    <property type="term" value="P:intracellular iron ion homeostasis"/>
    <property type="evidence" value="ECO:0007669"/>
    <property type="project" value="UniProtKB-KW"/>
</dbReference>
<dbReference type="PIRSF" id="PIRSF002560">
    <property type="entry name" value="Bacterioferritin"/>
    <property type="match status" value="1"/>
</dbReference>
<dbReference type="InterPro" id="IPR002024">
    <property type="entry name" value="Bacterioferritin"/>
</dbReference>
<dbReference type="GO" id="GO:0004322">
    <property type="term" value="F:ferroxidase activity"/>
    <property type="evidence" value="ECO:0007669"/>
    <property type="project" value="UniProtKB-EC"/>
</dbReference>
<feature type="domain" description="Ferritin-like diiron" evidence="9">
    <location>
        <begin position="1"/>
        <end position="145"/>
    </location>
</feature>
<dbReference type="InterPro" id="IPR008331">
    <property type="entry name" value="Ferritin_DPS_dom"/>
</dbReference>
<dbReference type="InterPro" id="IPR012347">
    <property type="entry name" value="Ferritin-like"/>
</dbReference>
<dbReference type="EMBL" id="FODS01000006">
    <property type="protein sequence ID" value="SEO51201.1"/>
    <property type="molecule type" value="Genomic_DNA"/>
</dbReference>
<dbReference type="EC" id="1.16.3.1" evidence="7"/>
<evidence type="ECO:0000256" key="2">
    <source>
        <dbReference type="ARBA" id="ARBA00008093"/>
    </source>
</evidence>
<feature type="binding site" evidence="8">
    <location>
        <position position="127"/>
    </location>
    <ligand>
        <name>Fe cation</name>
        <dbReference type="ChEBI" id="CHEBI:24875"/>
        <label>2</label>
    </ligand>
</feature>
<evidence type="ECO:0000256" key="4">
    <source>
        <dbReference type="ARBA" id="ARBA00022617"/>
    </source>
</evidence>
<comment type="catalytic activity">
    <reaction evidence="7">
        <text>4 Fe(2+) + O2 + 4 H(+) = 4 Fe(3+) + 2 H2O</text>
        <dbReference type="Rhea" id="RHEA:11148"/>
        <dbReference type="ChEBI" id="CHEBI:15377"/>
        <dbReference type="ChEBI" id="CHEBI:15378"/>
        <dbReference type="ChEBI" id="CHEBI:15379"/>
        <dbReference type="ChEBI" id="CHEBI:29033"/>
        <dbReference type="ChEBI" id="CHEBI:29034"/>
        <dbReference type="EC" id="1.16.3.1"/>
    </reaction>
</comment>
<name>A0A1H8QB25_9RHOB</name>
<dbReference type="Proteomes" id="UP000198893">
    <property type="component" value="Unassembled WGS sequence"/>
</dbReference>
<comment type="similarity">
    <text evidence="2 7">Belongs to the bacterioferritin family.</text>
</comment>
<protein>
    <recommendedName>
        <fullName evidence="7">Bacterioferritin</fullName>
        <ecNumber evidence="7">1.16.3.1</ecNumber>
    </recommendedName>
</protein>
<dbReference type="InterPro" id="IPR009078">
    <property type="entry name" value="Ferritin-like_SF"/>
</dbReference>
<dbReference type="CDD" id="cd00907">
    <property type="entry name" value="Bacterioferritin"/>
    <property type="match status" value="1"/>
</dbReference>
<dbReference type="RefSeq" id="WP_093116906.1">
    <property type="nucleotide sequence ID" value="NZ_FODS01000006.1"/>
</dbReference>
<dbReference type="GO" id="GO:0005829">
    <property type="term" value="C:cytosol"/>
    <property type="evidence" value="ECO:0007669"/>
    <property type="project" value="TreeGrafter"/>
</dbReference>
<feature type="binding site" evidence="8">
    <location>
        <position position="130"/>
    </location>
    <ligand>
        <name>Fe cation</name>
        <dbReference type="ChEBI" id="CHEBI:24875"/>
        <label>2</label>
    </ligand>
</feature>
<evidence type="ECO:0000256" key="1">
    <source>
        <dbReference type="ARBA" id="ARBA00001970"/>
    </source>
</evidence>
<dbReference type="Pfam" id="PF00210">
    <property type="entry name" value="Ferritin"/>
    <property type="match status" value="1"/>
</dbReference>
<feature type="binding site" evidence="8">
    <location>
        <position position="94"/>
    </location>
    <ligand>
        <name>Fe cation</name>
        <dbReference type="ChEBI" id="CHEBI:24875"/>
        <label>2</label>
    </ligand>
</feature>
<dbReference type="STRING" id="569882.SAMN04490248_10680"/>
<dbReference type="PRINTS" id="PR00601">
    <property type="entry name" value="BACFERRITIN"/>
</dbReference>
<feature type="binding site" evidence="8">
    <location>
        <position position="18"/>
    </location>
    <ligand>
        <name>Fe cation</name>
        <dbReference type="ChEBI" id="CHEBI:24875"/>
        <label>1</label>
    </ligand>
</feature>
<keyword evidence="4" id="KW-0349">Heme</keyword>
<accession>A0A1H8QB25</accession>
<evidence type="ECO:0000259" key="9">
    <source>
        <dbReference type="PROSITE" id="PS50905"/>
    </source>
</evidence>
<evidence type="ECO:0000256" key="7">
    <source>
        <dbReference type="PIRNR" id="PIRNR002560"/>
    </source>
</evidence>
<evidence type="ECO:0000256" key="8">
    <source>
        <dbReference type="PIRSR" id="PIRSR002560-1"/>
    </source>
</evidence>
<evidence type="ECO:0000313" key="11">
    <source>
        <dbReference type="Proteomes" id="UP000198893"/>
    </source>
</evidence>
<keyword evidence="6 7" id="KW-0408">Iron</keyword>
<feature type="binding site" evidence="8">
    <location>
        <position position="50"/>
    </location>
    <ligand>
        <name>Fe cation</name>
        <dbReference type="ChEBI" id="CHEBI:24875"/>
        <label>3</label>
    </ligand>
</feature>
<sequence>MTDTTQSVTNLQKALAMELSAATQYLLHAHVLEDWGLDKLASKMHEEMQEELGHAGRFIDRILFLGGDPKLESAKTPKRAKSLKEMFEADKADEKEAITFYTQAARESYEGNDIGSRALFEEIALDEEGHWSWLDLQLDLLKRMGEPAFISKYMSSDNED</sequence>
<feature type="binding site" evidence="8">
    <location>
        <position position="54"/>
    </location>
    <ligand>
        <name>Fe cation</name>
        <dbReference type="ChEBI" id="CHEBI:24875"/>
        <label>1</label>
    </ligand>
</feature>
<evidence type="ECO:0000256" key="3">
    <source>
        <dbReference type="ARBA" id="ARBA00022434"/>
    </source>
</evidence>
<dbReference type="PANTHER" id="PTHR30295:SF0">
    <property type="entry name" value="BACTERIOFERRITIN"/>
    <property type="match status" value="1"/>
</dbReference>
<dbReference type="OrthoDB" id="9800505at2"/>